<sequence length="48" mass="5403">MVFNANADIKEQTLSVYAELPDNFTEVSSDDDIDIGRKLDKLPKGYIL</sequence>
<evidence type="ECO:0000313" key="2">
    <source>
        <dbReference type="Proteomes" id="UP000050360"/>
    </source>
</evidence>
<gene>
    <name evidence="1" type="ORF">MPEBLZ_00760</name>
</gene>
<dbReference type="EMBL" id="LKCM01000064">
    <property type="protein sequence ID" value="KPQ44666.1"/>
    <property type="molecule type" value="Genomic_DNA"/>
</dbReference>
<dbReference type="AlphaFoldDB" id="A0A0N8KRD9"/>
<accession>A0A0N8KRD9</accession>
<organism evidence="1 2">
    <name type="scientific">Candidatus Methanoperedens nitratireducens</name>
    <dbReference type="NCBI Taxonomy" id="1392998"/>
    <lineage>
        <taxon>Archaea</taxon>
        <taxon>Methanobacteriati</taxon>
        <taxon>Methanobacteriota</taxon>
        <taxon>Stenosarchaea group</taxon>
        <taxon>Methanomicrobia</taxon>
        <taxon>Methanosarcinales</taxon>
        <taxon>ANME-2 cluster</taxon>
        <taxon>Candidatus Methanoperedentaceae</taxon>
        <taxon>Candidatus Methanoperedens</taxon>
    </lineage>
</organism>
<proteinExistence type="predicted"/>
<reference evidence="1 2" key="1">
    <citation type="submission" date="2015-09" db="EMBL/GenBank/DDBJ databases">
        <title>A metagenomics-based metabolic model of nitrate-dependent anaerobic oxidation of methane by Methanoperedens-like archaea.</title>
        <authorList>
            <person name="Arshad A."/>
            <person name="Speth D.R."/>
            <person name="De Graaf R.M."/>
            <person name="Op Den Camp H.J."/>
            <person name="Jetten M.S."/>
            <person name="Welte C.U."/>
        </authorList>
    </citation>
    <scope>NUCLEOTIDE SEQUENCE [LARGE SCALE GENOMIC DNA]</scope>
</reference>
<comment type="caution">
    <text evidence="1">The sequence shown here is derived from an EMBL/GenBank/DDBJ whole genome shotgun (WGS) entry which is preliminary data.</text>
</comment>
<evidence type="ECO:0000313" key="1">
    <source>
        <dbReference type="EMBL" id="KPQ44666.1"/>
    </source>
</evidence>
<protein>
    <submittedName>
        <fullName evidence="1">Uncharacterized protein</fullName>
    </submittedName>
</protein>
<name>A0A0N8KRD9_9EURY</name>
<dbReference type="Proteomes" id="UP000050360">
    <property type="component" value="Unassembled WGS sequence"/>
</dbReference>